<evidence type="ECO:0000313" key="1">
    <source>
        <dbReference type="EMBL" id="KAG5456579.1"/>
    </source>
</evidence>
<dbReference type="OrthoDB" id="5547340at2759"/>
<reference evidence="1 2" key="1">
    <citation type="journal article" name="Sci. Rep.">
        <title>Genome-scale phylogenetic analyses confirm Olpidium as the closest living zoosporic fungus to the non-flagellated, terrestrial fungi.</title>
        <authorList>
            <person name="Chang Y."/>
            <person name="Rochon D."/>
            <person name="Sekimoto S."/>
            <person name="Wang Y."/>
            <person name="Chovatia M."/>
            <person name="Sandor L."/>
            <person name="Salamov A."/>
            <person name="Grigoriev I.V."/>
            <person name="Stajich J.E."/>
            <person name="Spatafora J.W."/>
        </authorList>
    </citation>
    <scope>NUCLEOTIDE SEQUENCE [LARGE SCALE GENOMIC DNA]</scope>
    <source>
        <strain evidence="1">S191</strain>
    </source>
</reference>
<dbReference type="AlphaFoldDB" id="A0A8H8DFE2"/>
<gene>
    <name evidence="1" type="ORF">BJ554DRAFT_3649</name>
</gene>
<name>A0A8H8DFE2_9FUNG</name>
<dbReference type="EMBL" id="JAEFCI010011507">
    <property type="protein sequence ID" value="KAG5456579.1"/>
    <property type="molecule type" value="Genomic_DNA"/>
</dbReference>
<dbReference type="GO" id="GO:0005975">
    <property type="term" value="P:carbohydrate metabolic process"/>
    <property type="evidence" value="ECO:0007669"/>
    <property type="project" value="InterPro"/>
</dbReference>
<keyword evidence="2" id="KW-1185">Reference proteome</keyword>
<organism evidence="1 2">
    <name type="scientific">Olpidium bornovanus</name>
    <dbReference type="NCBI Taxonomy" id="278681"/>
    <lineage>
        <taxon>Eukaryota</taxon>
        <taxon>Fungi</taxon>
        <taxon>Fungi incertae sedis</taxon>
        <taxon>Olpidiomycota</taxon>
        <taxon>Olpidiomycotina</taxon>
        <taxon>Olpidiomycetes</taxon>
        <taxon>Olpidiales</taxon>
        <taxon>Olpidiaceae</taxon>
        <taxon>Olpidium</taxon>
    </lineage>
</organism>
<proteinExistence type="predicted"/>
<dbReference type="Gene3D" id="3.20.20.370">
    <property type="entry name" value="Glycoside hydrolase/deacetylase"/>
    <property type="match status" value="1"/>
</dbReference>
<comment type="caution">
    <text evidence="1">The sequence shown here is derived from an EMBL/GenBank/DDBJ whole genome shotgun (WGS) entry which is preliminary data.</text>
</comment>
<accession>A0A8H8DFE2</accession>
<evidence type="ECO:0000313" key="2">
    <source>
        <dbReference type="Proteomes" id="UP000673691"/>
    </source>
</evidence>
<dbReference type="InterPro" id="IPR011330">
    <property type="entry name" value="Glyco_hydro/deAcase_b/a-brl"/>
</dbReference>
<protein>
    <recommendedName>
        <fullName evidence="3">NodB homology domain-containing protein</fullName>
    </recommendedName>
</protein>
<sequence>MDARVKFILEKMGYTAVHWTGAADTEDWNFNYVPDTPANEQAASTAVLGKVDAYIAADKGAKSGTISLEHDIARIPTALADPVLAKIVAGGWNTVPVAKCLGVNGWVRGNDSLVAANGTAAAAPPGGQAFQSPAGVTASGAPAPRALTAVALASVAAAASSSSLLFWHRTVEYARFFFS</sequence>
<dbReference type="SUPFAM" id="SSF88713">
    <property type="entry name" value="Glycoside hydrolase/deacetylase"/>
    <property type="match status" value="1"/>
</dbReference>
<dbReference type="Proteomes" id="UP000673691">
    <property type="component" value="Unassembled WGS sequence"/>
</dbReference>
<evidence type="ECO:0008006" key="3">
    <source>
        <dbReference type="Google" id="ProtNLM"/>
    </source>
</evidence>